<keyword evidence="2" id="KW-1185">Reference proteome</keyword>
<dbReference type="OrthoDB" id="6144656at2759"/>
<reference evidence="1" key="1">
    <citation type="submission" date="2021-03" db="EMBL/GenBank/DDBJ databases">
        <authorList>
            <person name="Bekaert M."/>
        </authorList>
    </citation>
    <scope>NUCLEOTIDE SEQUENCE</scope>
</reference>
<sequence length="229" mass="25525">MNGLVINHNSFHLIPLLLHIYCYKAEESKTWHPLGETDHFNERLKEILVGKVTSDTAVKIYDEWGQNGYDQSVSAQAYIGPEVTAKTIASLYDKSERDTIQLLDIGAGTGLVGEQLRKYGFSKIDALEPASGMLASARQKNLYRNYYNHYLKKDTLIDANGMMTEGSDGTECRYGQVYASDTVTKRNHRYLGVFSSNWISVYEGLGGVGRIENNKAILQEMYDGGFGGG</sequence>
<dbReference type="CDD" id="cd02440">
    <property type="entry name" value="AdoMet_MTases"/>
    <property type="match status" value="1"/>
</dbReference>
<comment type="caution">
    <text evidence="1">The sequence shown here is derived from an EMBL/GenBank/DDBJ whole genome shotgun (WGS) entry which is preliminary data.</text>
</comment>
<name>A0A8S3RKD5_MYTED</name>
<dbReference type="Proteomes" id="UP000683360">
    <property type="component" value="Unassembled WGS sequence"/>
</dbReference>
<dbReference type="EMBL" id="CAJPWZ010001207">
    <property type="protein sequence ID" value="CAG2209656.1"/>
    <property type="molecule type" value="Genomic_DNA"/>
</dbReference>
<dbReference type="Gene3D" id="3.40.50.150">
    <property type="entry name" value="Vaccinia Virus protein VP39"/>
    <property type="match status" value="1"/>
</dbReference>
<dbReference type="InterPro" id="IPR029063">
    <property type="entry name" value="SAM-dependent_MTases_sf"/>
</dbReference>
<dbReference type="SUPFAM" id="SSF53335">
    <property type="entry name" value="S-adenosyl-L-methionine-dependent methyltransferases"/>
    <property type="match status" value="1"/>
</dbReference>
<proteinExistence type="predicted"/>
<gene>
    <name evidence="1" type="ORF">MEDL_23781</name>
</gene>
<organism evidence="1 2">
    <name type="scientific">Mytilus edulis</name>
    <name type="common">Blue mussel</name>
    <dbReference type="NCBI Taxonomy" id="6550"/>
    <lineage>
        <taxon>Eukaryota</taxon>
        <taxon>Metazoa</taxon>
        <taxon>Spiralia</taxon>
        <taxon>Lophotrochozoa</taxon>
        <taxon>Mollusca</taxon>
        <taxon>Bivalvia</taxon>
        <taxon>Autobranchia</taxon>
        <taxon>Pteriomorphia</taxon>
        <taxon>Mytilida</taxon>
        <taxon>Mytiloidea</taxon>
        <taxon>Mytilidae</taxon>
        <taxon>Mytilinae</taxon>
        <taxon>Mytilus</taxon>
    </lineage>
</organism>
<evidence type="ECO:0000313" key="2">
    <source>
        <dbReference type="Proteomes" id="UP000683360"/>
    </source>
</evidence>
<accession>A0A8S3RKD5</accession>
<protein>
    <submittedName>
        <fullName evidence="1">Uncharacterized protein</fullName>
    </submittedName>
</protein>
<dbReference type="AlphaFoldDB" id="A0A8S3RKD5"/>
<evidence type="ECO:0000313" key="1">
    <source>
        <dbReference type="EMBL" id="CAG2209656.1"/>
    </source>
</evidence>